<dbReference type="Proteomes" id="UP001164286">
    <property type="component" value="Unassembled WGS sequence"/>
</dbReference>
<name>A0AA38H863_9TREE</name>
<feature type="compositionally biased region" description="Acidic residues" evidence="1">
    <location>
        <begin position="220"/>
        <end position="229"/>
    </location>
</feature>
<accession>A0AA38H863</accession>
<dbReference type="InterPro" id="IPR024047">
    <property type="entry name" value="MM3350-like_sf"/>
</dbReference>
<feature type="region of interest" description="Disordered" evidence="1">
    <location>
        <begin position="209"/>
        <end position="242"/>
    </location>
</feature>
<feature type="domain" description="Plasmid pRiA4b Orf3-like" evidence="2">
    <location>
        <begin position="2"/>
        <end position="181"/>
    </location>
</feature>
<protein>
    <recommendedName>
        <fullName evidence="2">Plasmid pRiA4b Orf3-like domain-containing protein</fullName>
    </recommendedName>
</protein>
<dbReference type="InterPro" id="IPR012912">
    <property type="entry name" value="Plasmid_pRiA4b_Orf3-like"/>
</dbReference>
<dbReference type="EMBL" id="JAKWFO010000006">
    <property type="protein sequence ID" value="KAI9634601.1"/>
    <property type="molecule type" value="Genomic_DNA"/>
</dbReference>
<sequence length="242" mass="27707">MTTSQLHRLMLSAFGWAGGHLHYWSVRGREDGDWGDEAPFVSDLNPDGYLHPKIRVSGRAVPHPRPDLGPDYDPDNHWSADYDDDYGLPPDETMDELDARYDLTANKHVLFYEYETGDGWEHVTTVERRRPGVGQVSGGKGHCAAEDVGGTHGWKGLKWTYEVKNTPRDTRDDEERREWYENMCRNGDPRGLKGKARLEYVNLNAANKKYQEMEERAERDEDEDSDDSMAGEIHYYGRAGVN</sequence>
<keyword evidence="4" id="KW-1185">Reference proteome</keyword>
<proteinExistence type="predicted"/>
<evidence type="ECO:0000313" key="3">
    <source>
        <dbReference type="EMBL" id="KAI9634601.1"/>
    </source>
</evidence>
<reference evidence="3" key="1">
    <citation type="journal article" date="2022" name="G3 (Bethesda)">
        <title>High quality genome of the basidiomycete yeast Dioszegia hungarica PDD-24b-2 isolated from cloud water.</title>
        <authorList>
            <person name="Jarrige D."/>
            <person name="Haridas S."/>
            <person name="Bleykasten-Grosshans C."/>
            <person name="Joly M."/>
            <person name="Nadalig T."/>
            <person name="Sancelme M."/>
            <person name="Vuilleumier S."/>
            <person name="Grigoriev I.V."/>
            <person name="Amato P."/>
            <person name="Bringel F."/>
        </authorList>
    </citation>
    <scope>NUCLEOTIDE SEQUENCE</scope>
    <source>
        <strain evidence="3">PDD-24b-2</strain>
    </source>
</reference>
<evidence type="ECO:0000256" key="1">
    <source>
        <dbReference type="SAM" id="MobiDB-lite"/>
    </source>
</evidence>
<dbReference type="AlphaFoldDB" id="A0AA38H863"/>
<dbReference type="RefSeq" id="XP_052944378.1">
    <property type="nucleotide sequence ID" value="XM_053089667.1"/>
</dbReference>
<feature type="compositionally biased region" description="Basic and acidic residues" evidence="1">
    <location>
        <begin position="209"/>
        <end position="219"/>
    </location>
</feature>
<dbReference type="Pfam" id="PF07929">
    <property type="entry name" value="PRiA4_ORF3"/>
    <property type="match status" value="1"/>
</dbReference>
<evidence type="ECO:0000259" key="2">
    <source>
        <dbReference type="Pfam" id="PF07929"/>
    </source>
</evidence>
<dbReference type="GeneID" id="77728872"/>
<dbReference type="SUPFAM" id="SSF159941">
    <property type="entry name" value="MM3350-like"/>
    <property type="match status" value="1"/>
</dbReference>
<comment type="caution">
    <text evidence="3">The sequence shown here is derived from an EMBL/GenBank/DDBJ whole genome shotgun (WGS) entry which is preliminary data.</text>
</comment>
<gene>
    <name evidence="3" type="ORF">MKK02DRAFT_37479</name>
</gene>
<organism evidence="3 4">
    <name type="scientific">Dioszegia hungarica</name>
    <dbReference type="NCBI Taxonomy" id="4972"/>
    <lineage>
        <taxon>Eukaryota</taxon>
        <taxon>Fungi</taxon>
        <taxon>Dikarya</taxon>
        <taxon>Basidiomycota</taxon>
        <taxon>Agaricomycotina</taxon>
        <taxon>Tremellomycetes</taxon>
        <taxon>Tremellales</taxon>
        <taxon>Bulleribasidiaceae</taxon>
        <taxon>Dioszegia</taxon>
    </lineage>
</organism>
<evidence type="ECO:0000313" key="4">
    <source>
        <dbReference type="Proteomes" id="UP001164286"/>
    </source>
</evidence>
<dbReference type="Gene3D" id="3.10.290.30">
    <property type="entry name" value="MM3350-like"/>
    <property type="match status" value="1"/>
</dbReference>